<evidence type="ECO:0000256" key="10">
    <source>
        <dbReference type="RuleBase" id="RU000461"/>
    </source>
</evidence>
<reference evidence="11" key="1">
    <citation type="submission" date="2016-06" db="EMBL/GenBank/DDBJ databases">
        <title>Draft Genome sequence of the fungus Inonotus baumii.</title>
        <authorList>
            <person name="Zhu H."/>
            <person name="Lin W."/>
        </authorList>
    </citation>
    <scope>NUCLEOTIDE SEQUENCE</scope>
    <source>
        <strain evidence="11">821</strain>
    </source>
</reference>
<dbReference type="Proteomes" id="UP000757232">
    <property type="component" value="Unassembled WGS sequence"/>
</dbReference>
<organism evidence="11 12">
    <name type="scientific">Sanghuangporus baumii</name>
    <name type="common">Phellinus baumii</name>
    <dbReference type="NCBI Taxonomy" id="108892"/>
    <lineage>
        <taxon>Eukaryota</taxon>
        <taxon>Fungi</taxon>
        <taxon>Dikarya</taxon>
        <taxon>Basidiomycota</taxon>
        <taxon>Agaricomycotina</taxon>
        <taxon>Agaricomycetes</taxon>
        <taxon>Hymenochaetales</taxon>
        <taxon>Hymenochaetaceae</taxon>
        <taxon>Sanghuangporus</taxon>
    </lineage>
</organism>
<evidence type="ECO:0000313" key="12">
    <source>
        <dbReference type="Proteomes" id="UP000757232"/>
    </source>
</evidence>
<keyword evidence="6 10" id="KW-0560">Oxidoreductase</keyword>
<dbReference type="PRINTS" id="PR00385">
    <property type="entry name" value="P450"/>
</dbReference>
<protein>
    <submittedName>
        <fullName evidence="11">Cytochrome P450</fullName>
    </submittedName>
</protein>
<dbReference type="InterPro" id="IPR050364">
    <property type="entry name" value="Cytochrome_P450_fung"/>
</dbReference>
<evidence type="ECO:0000256" key="8">
    <source>
        <dbReference type="ARBA" id="ARBA00023033"/>
    </source>
</evidence>
<keyword evidence="12" id="KW-1185">Reference proteome</keyword>
<comment type="caution">
    <text evidence="11">The sequence shown here is derived from an EMBL/GenBank/DDBJ whole genome shotgun (WGS) entry which is preliminary data.</text>
</comment>
<dbReference type="InterPro" id="IPR002401">
    <property type="entry name" value="Cyt_P450_E_grp-I"/>
</dbReference>
<evidence type="ECO:0000313" key="11">
    <source>
        <dbReference type="EMBL" id="OCB88271.1"/>
    </source>
</evidence>
<sequence>MGTFLIVDLVLAGLGLYIVKTLLAPKKAPAPLPPGPKPKPIVGNVADLPPAGEQEWMHWLKHKELYGPISSITVLGQTIVILNDSRHAFELMEKRSALHSSRPRLVFGGEMVGWNDFLSSQTYSDRFRAYRKSVHGLLGSKWAVARFYPLQNVEVRRFLLRVLNKPEDLLHHIRTEAGAIILKIAYGYTIEPHKPDPLVDLADEALVQFSLAASTGAWLVDVMPFLRYLPDWVPGTGFKRTAARWRKTVTELIEKPYEFVKQQMTKGTNEASYLSKLLEKGNLSPEEDFVAKMTAASLYSGGADTTVSTMACFFLAMSLFPEVQRKAWEEIDRVIGSDRLPTFEDRENLPYIDAIVKEALRWHPVAPMGLPHMTTEDDIYEGYFIPKGALVMPNIWGFTHDPTVFHDPMTFKPERFLGVDGRAPEPDTHTLSFGFGRRICPGRELADASVYLSIAQSLAVFNIGKIVENGKTVEPIVQFQPGIISHPVPYKISVKPRSAKHEALVRSIEEEYPFQESDANELESIKI</sequence>
<keyword evidence="7 9" id="KW-0408">Iron</keyword>
<dbReference type="CDD" id="cd11065">
    <property type="entry name" value="CYP64-like"/>
    <property type="match status" value="1"/>
</dbReference>
<dbReference type="PRINTS" id="PR00463">
    <property type="entry name" value="EP450I"/>
</dbReference>
<evidence type="ECO:0000256" key="1">
    <source>
        <dbReference type="ARBA" id="ARBA00001971"/>
    </source>
</evidence>
<keyword evidence="8 10" id="KW-0503">Monooxygenase</keyword>
<dbReference type="AlphaFoldDB" id="A0A9Q5HYB6"/>
<dbReference type="GO" id="GO:0005506">
    <property type="term" value="F:iron ion binding"/>
    <property type="evidence" value="ECO:0007669"/>
    <property type="project" value="InterPro"/>
</dbReference>
<keyword evidence="4 9" id="KW-0349">Heme</keyword>
<dbReference type="InterPro" id="IPR017972">
    <property type="entry name" value="Cyt_P450_CS"/>
</dbReference>
<evidence type="ECO:0000256" key="7">
    <source>
        <dbReference type="ARBA" id="ARBA00023004"/>
    </source>
</evidence>
<dbReference type="InterPro" id="IPR036396">
    <property type="entry name" value="Cyt_P450_sf"/>
</dbReference>
<dbReference type="PANTHER" id="PTHR46300:SF12">
    <property type="entry name" value="P450, PUTATIVE (EUROFUNG)-RELATED"/>
    <property type="match status" value="1"/>
</dbReference>
<feature type="binding site" description="axial binding residue" evidence="9">
    <location>
        <position position="440"/>
    </location>
    <ligand>
        <name>heme</name>
        <dbReference type="ChEBI" id="CHEBI:30413"/>
    </ligand>
    <ligandPart>
        <name>Fe</name>
        <dbReference type="ChEBI" id="CHEBI:18248"/>
    </ligandPart>
</feature>
<dbReference type="SUPFAM" id="SSF48264">
    <property type="entry name" value="Cytochrome P450"/>
    <property type="match status" value="1"/>
</dbReference>
<dbReference type="PROSITE" id="PS00086">
    <property type="entry name" value="CYTOCHROME_P450"/>
    <property type="match status" value="1"/>
</dbReference>
<evidence type="ECO:0000256" key="6">
    <source>
        <dbReference type="ARBA" id="ARBA00023002"/>
    </source>
</evidence>
<comment type="similarity">
    <text evidence="3 10">Belongs to the cytochrome P450 family.</text>
</comment>
<dbReference type="InterPro" id="IPR001128">
    <property type="entry name" value="Cyt_P450"/>
</dbReference>
<evidence type="ECO:0000256" key="4">
    <source>
        <dbReference type="ARBA" id="ARBA00022617"/>
    </source>
</evidence>
<gene>
    <name evidence="11" type="ORF">A7U60_g4572</name>
</gene>
<evidence type="ECO:0000256" key="9">
    <source>
        <dbReference type="PIRSR" id="PIRSR602401-1"/>
    </source>
</evidence>
<evidence type="ECO:0000256" key="5">
    <source>
        <dbReference type="ARBA" id="ARBA00022723"/>
    </source>
</evidence>
<dbReference type="Pfam" id="PF00067">
    <property type="entry name" value="p450"/>
    <property type="match status" value="1"/>
</dbReference>
<dbReference type="GO" id="GO:0016705">
    <property type="term" value="F:oxidoreductase activity, acting on paired donors, with incorporation or reduction of molecular oxygen"/>
    <property type="evidence" value="ECO:0007669"/>
    <property type="project" value="InterPro"/>
</dbReference>
<keyword evidence="5 9" id="KW-0479">Metal-binding</keyword>
<dbReference type="GO" id="GO:0004497">
    <property type="term" value="F:monooxygenase activity"/>
    <property type="evidence" value="ECO:0007669"/>
    <property type="project" value="UniProtKB-KW"/>
</dbReference>
<comment type="pathway">
    <text evidence="2">Secondary metabolite biosynthesis.</text>
</comment>
<dbReference type="EMBL" id="LNZH02000181">
    <property type="protein sequence ID" value="OCB88271.1"/>
    <property type="molecule type" value="Genomic_DNA"/>
</dbReference>
<dbReference type="PANTHER" id="PTHR46300">
    <property type="entry name" value="P450, PUTATIVE (EUROFUNG)-RELATED-RELATED"/>
    <property type="match status" value="1"/>
</dbReference>
<name>A0A9Q5HYB6_SANBA</name>
<evidence type="ECO:0000256" key="3">
    <source>
        <dbReference type="ARBA" id="ARBA00010617"/>
    </source>
</evidence>
<dbReference type="Gene3D" id="1.10.630.10">
    <property type="entry name" value="Cytochrome P450"/>
    <property type="match status" value="1"/>
</dbReference>
<dbReference type="OrthoDB" id="2789670at2759"/>
<evidence type="ECO:0000256" key="2">
    <source>
        <dbReference type="ARBA" id="ARBA00005179"/>
    </source>
</evidence>
<comment type="cofactor">
    <cofactor evidence="1 9">
        <name>heme</name>
        <dbReference type="ChEBI" id="CHEBI:30413"/>
    </cofactor>
</comment>
<proteinExistence type="inferred from homology"/>
<accession>A0A9Q5HYB6</accession>
<dbReference type="GO" id="GO:0020037">
    <property type="term" value="F:heme binding"/>
    <property type="evidence" value="ECO:0007669"/>
    <property type="project" value="InterPro"/>
</dbReference>